<evidence type="ECO:0000256" key="3">
    <source>
        <dbReference type="ARBA" id="ARBA00022723"/>
    </source>
</evidence>
<dbReference type="GO" id="GO:0016788">
    <property type="term" value="F:hydrolase activity, acting on ester bonds"/>
    <property type="evidence" value="ECO:0007669"/>
    <property type="project" value="TreeGrafter"/>
</dbReference>
<evidence type="ECO:0000256" key="4">
    <source>
        <dbReference type="ARBA" id="ARBA00022801"/>
    </source>
</evidence>
<evidence type="ECO:0000313" key="9">
    <source>
        <dbReference type="Proteomes" id="UP000321570"/>
    </source>
</evidence>
<evidence type="ECO:0000259" key="7">
    <source>
        <dbReference type="SMART" id="SM01168"/>
    </source>
</evidence>
<dbReference type="PANTHER" id="PTHR13204:SF1">
    <property type="entry name" value="ESTER HYDROLASE C11ORF54"/>
    <property type="match status" value="1"/>
</dbReference>
<proteinExistence type="predicted"/>
<dbReference type="CDD" id="cd17298">
    <property type="entry name" value="DUF1907"/>
    <property type="match status" value="1"/>
</dbReference>
<keyword evidence="4" id="KW-0378">Hydrolase</keyword>
<reference evidence="8 9" key="1">
    <citation type="submission" date="2019-07" db="EMBL/GenBank/DDBJ databases">
        <authorList>
            <person name="Jastrzebski P J."/>
            <person name="Paukszto L."/>
            <person name="Jastrzebski P J."/>
        </authorList>
    </citation>
    <scope>NUCLEOTIDE SEQUENCE [LARGE SCALE GENOMIC DNA]</scope>
    <source>
        <strain evidence="8 9">WMS-il1</strain>
    </source>
</reference>
<evidence type="ECO:0000256" key="5">
    <source>
        <dbReference type="ARBA" id="ARBA00022833"/>
    </source>
</evidence>
<comment type="subcellular location">
    <subcellularLocation>
        <location evidence="1">Nucleus</location>
    </subcellularLocation>
</comment>
<organism evidence="8 9">
    <name type="scientific">Hymenolepis diminuta</name>
    <name type="common">Rat tapeworm</name>
    <dbReference type="NCBI Taxonomy" id="6216"/>
    <lineage>
        <taxon>Eukaryota</taxon>
        <taxon>Metazoa</taxon>
        <taxon>Spiralia</taxon>
        <taxon>Lophotrochozoa</taxon>
        <taxon>Platyhelminthes</taxon>
        <taxon>Cestoda</taxon>
        <taxon>Eucestoda</taxon>
        <taxon>Cyclophyllidea</taxon>
        <taxon>Hymenolepididae</taxon>
        <taxon>Hymenolepis</taxon>
    </lineage>
</organism>
<dbReference type="PANTHER" id="PTHR13204">
    <property type="entry name" value="PTD012 PROTEIN"/>
    <property type="match status" value="1"/>
</dbReference>
<dbReference type="SMART" id="SM01168">
    <property type="entry name" value="DUF1907"/>
    <property type="match status" value="1"/>
</dbReference>
<keyword evidence="3" id="KW-0479">Metal-binding</keyword>
<dbReference type="Proteomes" id="UP000321570">
    <property type="component" value="Unassembled WGS sequence"/>
</dbReference>
<sequence length="310" mass="34180">MDANKVSYYGVHEVSMEEVAKILQNGLKDCFKEVRVNVANCPDLTKAPFRLSLAGLSGQNVVCDVGSMKYLLPVADKSKKYSFDKVAELSKVIQGQLLGAGAGPFFTHNKNCEMAANVNFSDSKVISNSTLHGVYDETTNKPEVIRATDNNFALLAHLLSTEGLQGSIIEVDVSGRLKEGAAYVFLREALTAAFGKLAKPVALGGVFVLTDSNARFHVLSEFPDHPVDTPERVAAFLKYFEMEPPVLGVGTLVSHDPYHADLKLEHFHCYNEAQTLAGHFYWDTEPEKAHYRFYLAVAKNLLRIDPKINP</sequence>
<keyword evidence="6" id="KW-0539">Nucleus</keyword>
<evidence type="ECO:0000256" key="2">
    <source>
        <dbReference type="ARBA" id="ARBA00011245"/>
    </source>
</evidence>
<name>A0A564XXD8_HYMDI</name>
<comment type="subunit">
    <text evidence="2">Monomer.</text>
</comment>
<keyword evidence="5" id="KW-0862">Zinc</keyword>
<evidence type="ECO:0000313" key="8">
    <source>
        <dbReference type="EMBL" id="VUZ38913.1"/>
    </source>
</evidence>
<evidence type="ECO:0000256" key="1">
    <source>
        <dbReference type="ARBA" id="ARBA00004123"/>
    </source>
</evidence>
<dbReference type="InterPro" id="IPR015021">
    <property type="entry name" value="C11orf54_DUF1907"/>
</dbReference>
<protein>
    <recommendedName>
        <fullName evidence="7">DUF1907 domain-containing protein</fullName>
    </recommendedName>
</protein>
<dbReference type="GO" id="GO:0008270">
    <property type="term" value="F:zinc ion binding"/>
    <property type="evidence" value="ECO:0007669"/>
    <property type="project" value="TreeGrafter"/>
</dbReference>
<dbReference type="SUPFAM" id="SSF117856">
    <property type="entry name" value="AF0104/ALDC/Ptd012-like"/>
    <property type="match status" value="1"/>
</dbReference>
<dbReference type="AlphaFoldDB" id="A0A564XXD8"/>
<dbReference type="GO" id="GO:0005634">
    <property type="term" value="C:nucleus"/>
    <property type="evidence" value="ECO:0007669"/>
    <property type="project" value="UniProtKB-SubCell"/>
</dbReference>
<gene>
    <name evidence="8" type="ORF">WMSIL1_LOCUS297</name>
</gene>
<dbReference type="Pfam" id="PF08925">
    <property type="entry name" value="DUF1907"/>
    <property type="match status" value="1"/>
</dbReference>
<evidence type="ECO:0000256" key="6">
    <source>
        <dbReference type="ARBA" id="ARBA00023242"/>
    </source>
</evidence>
<keyword evidence="9" id="KW-1185">Reference proteome</keyword>
<accession>A0A564XXD8</accession>
<dbReference type="EMBL" id="CABIJS010000009">
    <property type="protein sequence ID" value="VUZ38913.1"/>
    <property type="molecule type" value="Genomic_DNA"/>
</dbReference>
<feature type="domain" description="DUF1907" evidence="7">
    <location>
        <begin position="22"/>
        <end position="304"/>
    </location>
</feature>